<keyword evidence="2" id="KW-0472">Membrane</keyword>
<name>A0AA39LDQ1_9BILA</name>
<reference evidence="3" key="1">
    <citation type="submission" date="2023-06" db="EMBL/GenBank/DDBJ databases">
        <title>Genomic analysis of the entomopathogenic nematode Steinernema hermaphroditum.</title>
        <authorList>
            <person name="Schwarz E.M."/>
            <person name="Heppert J.K."/>
            <person name="Baniya A."/>
            <person name="Schwartz H.T."/>
            <person name="Tan C.-H."/>
            <person name="Antoshechkin I."/>
            <person name="Sternberg P.W."/>
            <person name="Goodrich-Blair H."/>
            <person name="Dillman A.R."/>
        </authorList>
    </citation>
    <scope>NUCLEOTIDE SEQUENCE</scope>
    <source>
        <strain evidence="3">PS9179</strain>
        <tissue evidence="3">Whole animal</tissue>
    </source>
</reference>
<accession>A0AA39LDQ1</accession>
<feature type="region of interest" description="Disordered" evidence="1">
    <location>
        <begin position="45"/>
        <end position="68"/>
    </location>
</feature>
<dbReference type="AlphaFoldDB" id="A0AA39LDQ1"/>
<dbReference type="Proteomes" id="UP001175271">
    <property type="component" value="Unassembled WGS sequence"/>
</dbReference>
<dbReference type="EMBL" id="JAUCMV010000005">
    <property type="protein sequence ID" value="KAK0393991.1"/>
    <property type="molecule type" value="Genomic_DNA"/>
</dbReference>
<keyword evidence="4" id="KW-1185">Reference proteome</keyword>
<keyword evidence="2" id="KW-1133">Transmembrane helix</keyword>
<proteinExistence type="predicted"/>
<evidence type="ECO:0000256" key="1">
    <source>
        <dbReference type="SAM" id="MobiDB-lite"/>
    </source>
</evidence>
<keyword evidence="2" id="KW-0812">Transmembrane</keyword>
<feature type="compositionally biased region" description="Low complexity" evidence="1">
    <location>
        <begin position="45"/>
        <end position="56"/>
    </location>
</feature>
<evidence type="ECO:0000256" key="2">
    <source>
        <dbReference type="SAM" id="Phobius"/>
    </source>
</evidence>
<gene>
    <name evidence="3" type="ORF">QR680_000513</name>
</gene>
<feature type="transmembrane region" description="Helical" evidence="2">
    <location>
        <begin position="6"/>
        <end position="26"/>
    </location>
</feature>
<evidence type="ECO:0000313" key="4">
    <source>
        <dbReference type="Proteomes" id="UP001175271"/>
    </source>
</evidence>
<protein>
    <submittedName>
        <fullName evidence="3">Uncharacterized protein</fullName>
    </submittedName>
</protein>
<organism evidence="3 4">
    <name type="scientific">Steinernema hermaphroditum</name>
    <dbReference type="NCBI Taxonomy" id="289476"/>
    <lineage>
        <taxon>Eukaryota</taxon>
        <taxon>Metazoa</taxon>
        <taxon>Ecdysozoa</taxon>
        <taxon>Nematoda</taxon>
        <taxon>Chromadorea</taxon>
        <taxon>Rhabditida</taxon>
        <taxon>Tylenchina</taxon>
        <taxon>Panagrolaimomorpha</taxon>
        <taxon>Strongyloidoidea</taxon>
        <taxon>Steinernematidae</taxon>
        <taxon>Steinernema</taxon>
    </lineage>
</organism>
<comment type="caution">
    <text evidence="3">The sequence shown here is derived from an EMBL/GenBank/DDBJ whole genome shotgun (WGS) entry which is preliminary data.</text>
</comment>
<evidence type="ECO:0000313" key="3">
    <source>
        <dbReference type="EMBL" id="KAK0393991.1"/>
    </source>
</evidence>
<sequence>MDYLFEFLGVCAVLAMFIIVLCCFYWDSRRPIPAVAPAVVAAPAPAPVRNNNNAPRTQQPRSVRFNLD</sequence>